<protein>
    <submittedName>
        <fullName evidence="2">Uncharacterized protein</fullName>
    </submittedName>
</protein>
<name>A0A482XMM6_LAOST</name>
<dbReference type="OrthoDB" id="6415470at2759"/>
<feature type="region of interest" description="Disordered" evidence="1">
    <location>
        <begin position="254"/>
        <end position="285"/>
    </location>
</feature>
<dbReference type="Pfam" id="PF06413">
    <property type="entry name" value="Neugrin"/>
    <property type="match status" value="1"/>
</dbReference>
<organism evidence="2 3">
    <name type="scientific">Laodelphax striatellus</name>
    <name type="common">Small brown planthopper</name>
    <name type="synonym">Delphax striatella</name>
    <dbReference type="NCBI Taxonomy" id="195883"/>
    <lineage>
        <taxon>Eukaryota</taxon>
        <taxon>Metazoa</taxon>
        <taxon>Ecdysozoa</taxon>
        <taxon>Arthropoda</taxon>
        <taxon>Hexapoda</taxon>
        <taxon>Insecta</taxon>
        <taxon>Pterygota</taxon>
        <taxon>Neoptera</taxon>
        <taxon>Paraneoptera</taxon>
        <taxon>Hemiptera</taxon>
        <taxon>Auchenorrhyncha</taxon>
        <taxon>Fulgoroidea</taxon>
        <taxon>Delphacidae</taxon>
        <taxon>Criomorphinae</taxon>
        <taxon>Laodelphax</taxon>
    </lineage>
</organism>
<feature type="compositionally biased region" description="Polar residues" evidence="1">
    <location>
        <begin position="40"/>
        <end position="54"/>
    </location>
</feature>
<dbReference type="EMBL" id="QKKF02006189">
    <property type="protein sequence ID" value="RZF46481.1"/>
    <property type="molecule type" value="Genomic_DNA"/>
</dbReference>
<comment type="caution">
    <text evidence="2">The sequence shown here is derived from an EMBL/GenBank/DDBJ whole genome shotgun (WGS) entry which is preliminary data.</text>
</comment>
<dbReference type="SMR" id="A0A482XMM6"/>
<accession>A0A482XMM6</accession>
<reference evidence="2 3" key="1">
    <citation type="journal article" date="2017" name="Gigascience">
        <title>Genome sequence of the small brown planthopper, Laodelphax striatellus.</title>
        <authorList>
            <person name="Zhu J."/>
            <person name="Jiang F."/>
            <person name="Wang X."/>
            <person name="Yang P."/>
            <person name="Bao Y."/>
            <person name="Zhao W."/>
            <person name="Wang W."/>
            <person name="Lu H."/>
            <person name="Wang Q."/>
            <person name="Cui N."/>
            <person name="Li J."/>
            <person name="Chen X."/>
            <person name="Luo L."/>
            <person name="Yu J."/>
            <person name="Kang L."/>
            <person name="Cui F."/>
        </authorList>
    </citation>
    <scope>NUCLEOTIDE SEQUENCE [LARGE SCALE GENOMIC DNA]</scope>
    <source>
        <strain evidence="2">Lst14</strain>
    </source>
</reference>
<sequence length="668" mass="77540">MLKISRPTLLLLCRSRQSCSRFSTGQNRYARFRRRDTAESEPQTGSSRINSSQPGIGGRLGIIKEDQPDIEEMNLAEEDIEDMEQDFLDSKEIAKEHEREMKARNFKIGLKITERKYFKQPVEPNLLSWSEKEQIRNLHSEDRLVWTVQKLAESFPATEDIIAKVLKATWNPSGVEKVRKHDEKVAENWRKLYSGELIIHNQNLREHLNKFNRRNSLPNTTADYSSYAVKSLPEPKTSEFSSIIQSYKRLKLQSEGEHSSQELPKIEEHLSKEVTETKTSTSNKNKRLEKRIRYALHTLDTLRMDVAKRMENDGGMKEEEKEMDRQLIKKYVEDANKRHEVRRLGGEEEESSEKNWKGIKDEEEEAMERSWKGEGGVDVRRGMREKEEGKGAKKNWKVKDGDLVENYGSYNNVVGENERMNKTDSLKENKYDRERLCGGEENGNMERISEKMTYRKKREDWTRGDAIIEFSEAYNKQIDNETEKKFGYKNLTENRTLNSSNLQTLREAEDSSGEKIIEFESADSEIYTCEKQFRSADLGNWSEKSRSSQFDANLDWGEKSSRMEGVGENWGGKGGLNSGSADLETVEIGRVGSNVYESQFDAGATSPPARYNKEGKMIWRPEKKHAVDDIAYRIRIPKEKIKKGYLYKVKDCFYTHEGEFLYRVPGMT</sequence>
<feature type="region of interest" description="Disordered" evidence="1">
    <location>
        <begin position="33"/>
        <end position="58"/>
    </location>
</feature>
<dbReference type="Proteomes" id="UP000291343">
    <property type="component" value="Unassembled WGS sequence"/>
</dbReference>
<dbReference type="GO" id="GO:0005634">
    <property type="term" value="C:nucleus"/>
    <property type="evidence" value="ECO:0007669"/>
    <property type="project" value="TreeGrafter"/>
</dbReference>
<evidence type="ECO:0000256" key="1">
    <source>
        <dbReference type="SAM" id="MobiDB-lite"/>
    </source>
</evidence>
<keyword evidence="3" id="KW-1185">Reference proteome</keyword>
<evidence type="ECO:0000313" key="3">
    <source>
        <dbReference type="Proteomes" id="UP000291343"/>
    </source>
</evidence>
<dbReference type="PANTHER" id="PTHR13475">
    <property type="entry name" value="NEUGRIN"/>
    <property type="match status" value="1"/>
</dbReference>
<dbReference type="InParanoid" id="A0A482XMM6"/>
<evidence type="ECO:0000313" key="2">
    <source>
        <dbReference type="EMBL" id="RZF46481.1"/>
    </source>
</evidence>
<dbReference type="AlphaFoldDB" id="A0A482XMM6"/>
<proteinExistence type="predicted"/>
<feature type="compositionally biased region" description="Basic and acidic residues" evidence="1">
    <location>
        <begin position="254"/>
        <end position="276"/>
    </location>
</feature>
<dbReference type="PANTHER" id="PTHR13475:SF3">
    <property type="entry name" value="NEUGRIN"/>
    <property type="match status" value="1"/>
</dbReference>
<dbReference type="FunCoup" id="A0A482XMM6">
    <property type="interactions" value="390"/>
</dbReference>
<gene>
    <name evidence="2" type="ORF">LSTR_LSTR007597</name>
</gene>
<dbReference type="InterPro" id="IPR010487">
    <property type="entry name" value="NGRN/Rrg9"/>
</dbReference>